<sequence>MTPLCRRLKPAGGRTSADGSLVCSVGAITNVFVLVSQRVAAPMAAQSALAEEHTRKRAGRSANLINLSMFFLNDGIDKRRR</sequence>
<dbReference type="EMBL" id="CP002820">
    <property type="protein sequence ID" value="AEG72032.1"/>
    <property type="molecule type" value="Genomic_DNA"/>
</dbReference>
<dbReference type="Proteomes" id="UP000007953">
    <property type="component" value="Plasmid megaplasmid"/>
</dbReference>
<dbReference type="KEGG" id="rsn:RSPO_m01397"/>
<organism evidence="1 2">
    <name type="scientific">Ralstonia solanacearum (strain Po82)</name>
    <dbReference type="NCBI Taxonomy" id="1031711"/>
    <lineage>
        <taxon>Bacteria</taxon>
        <taxon>Pseudomonadati</taxon>
        <taxon>Pseudomonadota</taxon>
        <taxon>Betaproteobacteria</taxon>
        <taxon>Burkholderiales</taxon>
        <taxon>Burkholderiaceae</taxon>
        <taxon>Ralstonia</taxon>
        <taxon>Ralstonia solanacearum species complex</taxon>
    </lineage>
</organism>
<protein>
    <submittedName>
        <fullName evidence="1">Uncharacterized protein</fullName>
    </submittedName>
</protein>
<dbReference type="AlphaFoldDB" id="F6GBG6"/>
<geneLocation type="plasmid" evidence="2"/>
<evidence type="ECO:0000313" key="1">
    <source>
        <dbReference type="EMBL" id="AEG72032.1"/>
    </source>
</evidence>
<proteinExistence type="predicted"/>
<keyword evidence="1" id="KW-0614">Plasmid</keyword>
<accession>F6GBG6</accession>
<dbReference type="HOGENOM" id="CLU_2571356_0_0_4"/>
<reference evidence="1 2" key="1">
    <citation type="journal article" date="2011" name="J. Bacteriol.">
        <title>Complete genome sequence of the plant pathogen Ralstonia solanacearum strain Po82.</title>
        <authorList>
            <person name="Xu J."/>
            <person name="Zheng H.J."/>
            <person name="Liu L."/>
            <person name="Pan Z.C."/>
            <person name="Prior P."/>
            <person name="Tang B."/>
            <person name="Xu J.S."/>
            <person name="Zhang H."/>
            <person name="Tian Q."/>
            <person name="Zhang L.Q."/>
            <person name="Feng J."/>
        </authorList>
    </citation>
    <scope>NUCLEOTIDE SEQUENCE [LARGE SCALE GENOMIC DNA]</scope>
    <source>
        <strain evidence="2">Po82</strain>
    </source>
</reference>
<evidence type="ECO:0000313" key="2">
    <source>
        <dbReference type="Proteomes" id="UP000007953"/>
    </source>
</evidence>
<gene>
    <name evidence="1" type="ordered locus">RSPO_m01397</name>
</gene>
<name>F6GBG6_RALS8</name>